<feature type="signal peptide" evidence="6">
    <location>
        <begin position="1"/>
        <end position="21"/>
    </location>
</feature>
<keyword evidence="4" id="KW-0862">Zinc</keyword>
<dbReference type="GO" id="GO:0006508">
    <property type="term" value="P:proteolysis"/>
    <property type="evidence" value="ECO:0007669"/>
    <property type="project" value="UniProtKB-KW"/>
</dbReference>
<keyword evidence="9" id="KW-1185">Reference proteome</keyword>
<evidence type="ECO:0000256" key="2">
    <source>
        <dbReference type="ARBA" id="ARBA00022723"/>
    </source>
</evidence>
<evidence type="ECO:0000259" key="7">
    <source>
        <dbReference type="PROSITE" id="PS50060"/>
    </source>
</evidence>
<organism evidence="8 9">
    <name type="scientific">Saltatorellus ferox</name>
    <dbReference type="NCBI Taxonomy" id="2528018"/>
    <lineage>
        <taxon>Bacteria</taxon>
        <taxon>Pseudomonadati</taxon>
        <taxon>Planctomycetota</taxon>
        <taxon>Planctomycetia</taxon>
        <taxon>Planctomycetia incertae sedis</taxon>
        <taxon>Saltatorellus</taxon>
    </lineage>
</organism>
<dbReference type="RefSeq" id="WP_419190483.1">
    <property type="nucleotide sequence ID" value="NZ_CP036434.1"/>
</dbReference>
<keyword evidence="2" id="KW-0479">Metal-binding</keyword>
<dbReference type="Gene3D" id="2.60.120.200">
    <property type="match status" value="1"/>
</dbReference>
<keyword evidence="6" id="KW-0732">Signal</keyword>
<dbReference type="InterPro" id="IPR000998">
    <property type="entry name" value="MAM_dom"/>
</dbReference>
<accession>A0A518EXT3</accession>
<dbReference type="InterPro" id="IPR050728">
    <property type="entry name" value="Zinc_Metalloprotease_M4"/>
</dbReference>
<dbReference type="InterPro" id="IPR013320">
    <property type="entry name" value="ConA-like_dom_sf"/>
</dbReference>
<keyword evidence="1" id="KW-0645">Protease</keyword>
<dbReference type="Proteomes" id="UP000320390">
    <property type="component" value="Chromosome"/>
</dbReference>
<name>A0A518EXT3_9BACT</name>
<evidence type="ECO:0000256" key="3">
    <source>
        <dbReference type="ARBA" id="ARBA00022801"/>
    </source>
</evidence>
<sequence length="1016" mass="107526" precursor="true">MFLRTSGSLFVSALFAISASAQTGSFGAPAQFSSSPDVQLSNWQANHGDSWHMATNPMTGTLEMLYGGNAQSPFEPNTSEAADWFALGRYWINQTRNMHLVDGAELVEERFRYLPLGQGNTNDKITVRFQQEIGGVPVESGAINVLFDTSGRLLSIHTTAAPEVESPNGRATIGAGFANLVAAQAFKAEFGVEPTVQGSERLVHAFVDGGETRRWALAWQVEAMFEAEGEQPIGRLYSVDAKGNGILKSENTIHNFDVRGTISSNATPGLTADRAANPPVPLAMPRIRVVSNSAGTVETDRDGNFNFVGVNTPLDLTVDYFGQFTDVRNDTGADYTITFTNVQPNVQNDLLMNPSPTQGVTSQANSQLHINVLRDFIRDRFPTDNTADFRAVSNVNLSSTCNAFYNGSSVNFYSAGGGCNNTAFSTVVAHEMGHWLNVRYGTGNGSDGIGEGNADVFAMYAYDDPVVGRFFSTGGGSVRTGTNTRQFCGDSNPGCYGGVHSDGEVWMGAAWKIRVNLNNALGNAMGDMVADNLFLGWMNSYNQTQIRSIIETQWLTLDDDDGNINNGTPNYSVIDAGFRAQGFPGFDLPFITLSNVTELPNVTTPAADYTVQADAMMNLGTTLTSVELFSRTGNGSFVSDLMSNVGGMTFEGQIAGGINPAVVQYYVVATDNQGNTETFPEEGANGPLFFKVGTLTPVLVTEFENGGSGFTSGFAGDTATTGLWELGNPVGTAAQPEDDHTASGTNCWFTGQGAVGGAVGANDVDGGRTTLVSPIFDASGAAGVSLTYWRWYSNDQGGAPNADVFRVGVSNDGGATWSNAEQVGPSGPGTEGGWIRSDIELSFAVAPTANMQVRFVADDSGTGSIVEAAIDDIEITVLTSGIPQPSNYCTANPNSTGAVASISWAGSYAVADNDFTLLASGMPSTSFGLFFFGSMQIQASIPSSDGTLCVAGSTFRLPVTQSDLIGTSFYQLDFTGSTNASVITAGTTWNFQRWFRDSSGGAPTSNTTNGLEVPFQ</sequence>
<keyword evidence="5" id="KW-0482">Metalloprotease</keyword>
<dbReference type="GO" id="GO:0008237">
    <property type="term" value="F:metallopeptidase activity"/>
    <property type="evidence" value="ECO:0007669"/>
    <property type="project" value="UniProtKB-KW"/>
</dbReference>
<dbReference type="Gene3D" id="3.10.170.10">
    <property type="match status" value="1"/>
</dbReference>
<evidence type="ECO:0000256" key="5">
    <source>
        <dbReference type="ARBA" id="ARBA00023049"/>
    </source>
</evidence>
<feature type="domain" description="MAM" evidence="7">
    <location>
        <begin position="699"/>
        <end position="891"/>
    </location>
</feature>
<feature type="chain" id="PRO_5021906149" evidence="6">
    <location>
        <begin position="22"/>
        <end position="1016"/>
    </location>
</feature>
<gene>
    <name evidence="8" type="ORF">Poly30_44420</name>
</gene>
<dbReference type="Pfam" id="PF07504">
    <property type="entry name" value="FTP"/>
    <property type="match status" value="1"/>
</dbReference>
<dbReference type="EMBL" id="CP036434">
    <property type="protein sequence ID" value="QDV08887.1"/>
    <property type="molecule type" value="Genomic_DNA"/>
</dbReference>
<dbReference type="PANTHER" id="PTHR33794:SF1">
    <property type="entry name" value="BACILLOLYSIN"/>
    <property type="match status" value="1"/>
</dbReference>
<dbReference type="PANTHER" id="PTHR33794">
    <property type="entry name" value="BACILLOLYSIN"/>
    <property type="match status" value="1"/>
</dbReference>
<dbReference type="AlphaFoldDB" id="A0A518EXT3"/>
<dbReference type="InterPro" id="IPR011096">
    <property type="entry name" value="FTP_domain"/>
</dbReference>
<evidence type="ECO:0000313" key="8">
    <source>
        <dbReference type="EMBL" id="QDV08887.1"/>
    </source>
</evidence>
<protein>
    <submittedName>
        <fullName evidence="8">Fungalysin/Thermolysin Propeptide Motif protein</fullName>
    </submittedName>
</protein>
<evidence type="ECO:0000313" key="9">
    <source>
        <dbReference type="Proteomes" id="UP000320390"/>
    </source>
</evidence>
<proteinExistence type="predicted"/>
<evidence type="ECO:0000256" key="6">
    <source>
        <dbReference type="SAM" id="SignalP"/>
    </source>
</evidence>
<dbReference type="SUPFAM" id="SSF55486">
    <property type="entry name" value="Metalloproteases ('zincins'), catalytic domain"/>
    <property type="match status" value="1"/>
</dbReference>
<evidence type="ECO:0000256" key="4">
    <source>
        <dbReference type="ARBA" id="ARBA00022833"/>
    </source>
</evidence>
<evidence type="ECO:0000256" key="1">
    <source>
        <dbReference type="ARBA" id="ARBA00022670"/>
    </source>
</evidence>
<dbReference type="SUPFAM" id="SSF49899">
    <property type="entry name" value="Concanavalin A-like lectins/glucanases"/>
    <property type="match status" value="1"/>
</dbReference>
<keyword evidence="3" id="KW-0378">Hydrolase</keyword>
<dbReference type="GO" id="GO:0046872">
    <property type="term" value="F:metal ion binding"/>
    <property type="evidence" value="ECO:0007669"/>
    <property type="project" value="UniProtKB-KW"/>
</dbReference>
<reference evidence="8 9" key="1">
    <citation type="submission" date="2019-02" db="EMBL/GenBank/DDBJ databases">
        <title>Deep-cultivation of Planctomycetes and their phenomic and genomic characterization uncovers novel biology.</title>
        <authorList>
            <person name="Wiegand S."/>
            <person name="Jogler M."/>
            <person name="Boedeker C."/>
            <person name="Pinto D."/>
            <person name="Vollmers J."/>
            <person name="Rivas-Marin E."/>
            <person name="Kohn T."/>
            <person name="Peeters S.H."/>
            <person name="Heuer A."/>
            <person name="Rast P."/>
            <person name="Oberbeckmann S."/>
            <person name="Bunk B."/>
            <person name="Jeske O."/>
            <person name="Meyerdierks A."/>
            <person name="Storesund J.E."/>
            <person name="Kallscheuer N."/>
            <person name="Luecker S."/>
            <person name="Lage O.M."/>
            <person name="Pohl T."/>
            <person name="Merkel B.J."/>
            <person name="Hornburger P."/>
            <person name="Mueller R.-W."/>
            <person name="Bruemmer F."/>
            <person name="Labrenz M."/>
            <person name="Spormann A.M."/>
            <person name="Op den Camp H."/>
            <person name="Overmann J."/>
            <person name="Amann R."/>
            <person name="Jetten M.S.M."/>
            <person name="Mascher T."/>
            <person name="Medema M.H."/>
            <person name="Devos D.P."/>
            <person name="Kaster A.-K."/>
            <person name="Ovreas L."/>
            <person name="Rohde M."/>
            <person name="Galperin M.Y."/>
            <person name="Jogler C."/>
        </authorList>
    </citation>
    <scope>NUCLEOTIDE SEQUENCE [LARGE SCALE GENOMIC DNA]</scope>
    <source>
        <strain evidence="8 9">Poly30</strain>
    </source>
</reference>
<dbReference type="GO" id="GO:0016020">
    <property type="term" value="C:membrane"/>
    <property type="evidence" value="ECO:0007669"/>
    <property type="project" value="InterPro"/>
</dbReference>
<dbReference type="PROSITE" id="PS50060">
    <property type="entry name" value="MAM_2"/>
    <property type="match status" value="1"/>
</dbReference>